<dbReference type="AlphaFoldDB" id="A0A0D3GR31"/>
<feature type="compositionally biased region" description="Polar residues" evidence="1">
    <location>
        <begin position="186"/>
        <end position="197"/>
    </location>
</feature>
<protein>
    <submittedName>
        <fullName evidence="2">Uncharacterized protein</fullName>
    </submittedName>
</protein>
<organism evidence="2">
    <name type="scientific">Oryza barthii</name>
    <dbReference type="NCBI Taxonomy" id="65489"/>
    <lineage>
        <taxon>Eukaryota</taxon>
        <taxon>Viridiplantae</taxon>
        <taxon>Streptophyta</taxon>
        <taxon>Embryophyta</taxon>
        <taxon>Tracheophyta</taxon>
        <taxon>Spermatophyta</taxon>
        <taxon>Magnoliopsida</taxon>
        <taxon>Liliopsida</taxon>
        <taxon>Poales</taxon>
        <taxon>Poaceae</taxon>
        <taxon>BOP clade</taxon>
        <taxon>Oryzoideae</taxon>
        <taxon>Oryzeae</taxon>
        <taxon>Oryzinae</taxon>
        <taxon>Oryza</taxon>
    </lineage>
</organism>
<feature type="compositionally biased region" description="Basic and acidic residues" evidence="1">
    <location>
        <begin position="164"/>
        <end position="185"/>
    </location>
</feature>
<accession>A0A0D3GR31</accession>
<evidence type="ECO:0000313" key="3">
    <source>
        <dbReference type="Proteomes" id="UP000026960"/>
    </source>
</evidence>
<feature type="compositionally biased region" description="Basic residues" evidence="1">
    <location>
        <begin position="206"/>
        <end position="216"/>
    </location>
</feature>
<name>A0A0D3GR31_9ORYZ</name>
<reference evidence="2" key="2">
    <citation type="submission" date="2015-03" db="UniProtKB">
        <authorList>
            <consortium name="EnsemblPlants"/>
        </authorList>
    </citation>
    <scope>IDENTIFICATION</scope>
</reference>
<dbReference type="Proteomes" id="UP000026960">
    <property type="component" value="Chromosome 7"/>
</dbReference>
<proteinExistence type="predicted"/>
<reference evidence="2" key="1">
    <citation type="journal article" date="2009" name="Rice">
        <title>De Novo Next Generation Sequencing of Plant Genomes.</title>
        <authorList>
            <person name="Rounsley S."/>
            <person name="Marri P.R."/>
            <person name="Yu Y."/>
            <person name="He R."/>
            <person name="Sisneros N."/>
            <person name="Goicoechea J.L."/>
            <person name="Lee S.J."/>
            <person name="Angelova A."/>
            <person name="Kudrna D."/>
            <person name="Luo M."/>
            <person name="Affourtit J."/>
            <person name="Desany B."/>
            <person name="Knight J."/>
            <person name="Niazi F."/>
            <person name="Egholm M."/>
            <person name="Wing R.A."/>
        </authorList>
    </citation>
    <scope>NUCLEOTIDE SEQUENCE [LARGE SCALE GENOMIC DNA]</scope>
    <source>
        <strain evidence="2">cv. IRGC 105608</strain>
    </source>
</reference>
<dbReference type="HOGENOM" id="CLU_967681_0_0_1"/>
<evidence type="ECO:0000256" key="1">
    <source>
        <dbReference type="SAM" id="MobiDB-lite"/>
    </source>
</evidence>
<dbReference type="EnsemblPlants" id="OBART07G14620.1">
    <property type="protein sequence ID" value="OBART07G14620.1"/>
    <property type="gene ID" value="OBART07G14620"/>
</dbReference>
<feature type="region of interest" description="Disordered" evidence="1">
    <location>
        <begin position="135"/>
        <end position="244"/>
    </location>
</feature>
<keyword evidence="3" id="KW-1185">Reference proteome</keyword>
<dbReference type="Gramene" id="OBART07G14620.1">
    <property type="protein sequence ID" value="OBART07G14620.1"/>
    <property type="gene ID" value="OBART07G14620"/>
</dbReference>
<dbReference type="PaxDb" id="65489-OBART07G14620.1"/>
<evidence type="ECO:0000313" key="2">
    <source>
        <dbReference type="EnsemblPlants" id="OBART07G14620.1"/>
    </source>
</evidence>
<dbReference type="eggNOG" id="ENOG502R4M5">
    <property type="taxonomic scope" value="Eukaryota"/>
</dbReference>
<sequence>MARRWMNWFSVDVRVQGYVTIDAAGRKIYTKGSTHQWVVESDSFNIEFVLSSLSVELTWGPNQSPAIWYFHKLIGEDVRLLEDGQIPELFEMYAEESHFELIVSILDAAKGVPFAINALNPICVVPPEIPAEIHPEIPPQFPADIPHEIPADIPANTVGGSDHPTTEEAEVREADIFDNEEERRPSNVNAEASSSAPNKKKQETPKKKRTPQKRRVLASSSAPPRTAPRRLSDWFEGSQPTNPA</sequence>